<sequence>MSTNPDTTRRTADRINREELETEAPLCPDLGRSGTDSTVRLQRELRAMREQLDRIERRLEGER</sequence>
<feature type="compositionally biased region" description="Basic and acidic residues" evidence="1">
    <location>
        <begin position="7"/>
        <end position="19"/>
    </location>
</feature>
<accession>A0A2I8VNF4</accession>
<keyword evidence="3" id="KW-1185">Reference proteome</keyword>
<organism evidence="2 3">
    <name type="scientific">Salinigranum rubrum</name>
    <dbReference type="NCBI Taxonomy" id="755307"/>
    <lineage>
        <taxon>Archaea</taxon>
        <taxon>Methanobacteriati</taxon>
        <taxon>Methanobacteriota</taxon>
        <taxon>Stenosarchaea group</taxon>
        <taxon>Halobacteria</taxon>
        <taxon>Halobacteriales</taxon>
        <taxon>Haloferacaceae</taxon>
        <taxon>Salinigranum</taxon>
    </lineage>
</organism>
<gene>
    <name evidence="2" type="ORF">C2R22_18880</name>
</gene>
<dbReference type="RefSeq" id="WP_103427142.1">
    <property type="nucleotide sequence ID" value="NZ_CP026309.1"/>
</dbReference>
<dbReference type="GeneID" id="35594202"/>
<protein>
    <submittedName>
        <fullName evidence="2">Uncharacterized protein</fullName>
    </submittedName>
</protein>
<name>A0A2I8VNF4_9EURY</name>
<evidence type="ECO:0000256" key="1">
    <source>
        <dbReference type="SAM" id="MobiDB-lite"/>
    </source>
</evidence>
<dbReference type="OrthoDB" id="377594at2157"/>
<dbReference type="KEGG" id="srub:C2R22_18880"/>
<evidence type="ECO:0000313" key="2">
    <source>
        <dbReference type="EMBL" id="AUV83453.1"/>
    </source>
</evidence>
<dbReference type="EMBL" id="CP026309">
    <property type="protein sequence ID" value="AUV83453.1"/>
    <property type="molecule type" value="Genomic_DNA"/>
</dbReference>
<reference evidence="2 3" key="1">
    <citation type="submission" date="2018-01" db="EMBL/GenBank/DDBJ databases">
        <title>Complete genome sequence of Salinigranum rubrum GX10T, an extremely halophilic archaeon isolated from a marine solar saltern.</title>
        <authorList>
            <person name="Han S."/>
        </authorList>
    </citation>
    <scope>NUCLEOTIDE SEQUENCE [LARGE SCALE GENOMIC DNA]</scope>
    <source>
        <strain evidence="2 3">GX10</strain>
    </source>
</reference>
<feature type="region of interest" description="Disordered" evidence="1">
    <location>
        <begin position="1"/>
        <end position="37"/>
    </location>
</feature>
<evidence type="ECO:0000313" key="3">
    <source>
        <dbReference type="Proteomes" id="UP000236584"/>
    </source>
</evidence>
<dbReference type="AlphaFoldDB" id="A0A2I8VNF4"/>
<dbReference type="Proteomes" id="UP000236584">
    <property type="component" value="Chromosome"/>
</dbReference>
<proteinExistence type="predicted"/>